<dbReference type="InterPro" id="IPR025164">
    <property type="entry name" value="Toastrack_DUF4097"/>
</dbReference>
<proteinExistence type="predicted"/>
<evidence type="ECO:0000313" key="4">
    <source>
        <dbReference type="Proteomes" id="UP000295281"/>
    </source>
</evidence>
<dbReference type="EMBL" id="SNYN01000011">
    <property type="protein sequence ID" value="TDQ51410.1"/>
    <property type="molecule type" value="Genomic_DNA"/>
</dbReference>
<protein>
    <submittedName>
        <fullName evidence="3">Putative adhesin</fullName>
    </submittedName>
</protein>
<evidence type="ECO:0000256" key="1">
    <source>
        <dbReference type="SAM" id="MobiDB-lite"/>
    </source>
</evidence>
<sequence length="314" mass="30956">MRRTVRSILVGGFAVGGVAALTGCGLAVDVSAGVTEEGATDTYTGVDALELSSRDGAVTITGGDVSEVTVERVLRYTGDTPPGETVTEDGGTLGVVAEGCGDGGGLGLVWCDIDYTVTVPVGTAVSVDSADGSVTVDGTGASLDARTRDGEVVIRGAAGRVDAYTADGSVTLSGVEAGAVTAETSDGGVEVTDTVADTLSVTTRDGRVDLSGAEAGSIAAETSDGGIEVTGAVFDTLTARSNDGALAVTATAAFDSIDASTNDGPVEVRTPADSGPYAVETSTGDGRVTVDVPESDEAESAITLTTRDGSIDVL</sequence>
<feature type="region of interest" description="Disordered" evidence="1">
    <location>
        <begin position="269"/>
        <end position="290"/>
    </location>
</feature>
<dbReference type="Proteomes" id="UP000295281">
    <property type="component" value="Unassembled WGS sequence"/>
</dbReference>
<comment type="caution">
    <text evidence="3">The sequence shown here is derived from an EMBL/GenBank/DDBJ whole genome shotgun (WGS) entry which is preliminary data.</text>
</comment>
<dbReference type="OrthoDB" id="4331847at2"/>
<name>A0A4R6UVP0_9ACTN</name>
<feature type="domain" description="DUF4097" evidence="2">
    <location>
        <begin position="47"/>
        <end position="301"/>
    </location>
</feature>
<reference evidence="3 4" key="1">
    <citation type="submission" date="2019-03" db="EMBL/GenBank/DDBJ databases">
        <title>Genomic Encyclopedia of Type Strains, Phase IV (KMG-IV): sequencing the most valuable type-strain genomes for metagenomic binning, comparative biology and taxonomic classification.</title>
        <authorList>
            <person name="Goeker M."/>
        </authorList>
    </citation>
    <scope>NUCLEOTIDE SEQUENCE [LARGE SCALE GENOMIC DNA]</scope>
    <source>
        <strain evidence="3 4">DSM 46770</strain>
    </source>
</reference>
<organism evidence="3 4">
    <name type="scientific">Actinorugispora endophytica</name>
    <dbReference type="NCBI Taxonomy" id="1605990"/>
    <lineage>
        <taxon>Bacteria</taxon>
        <taxon>Bacillati</taxon>
        <taxon>Actinomycetota</taxon>
        <taxon>Actinomycetes</taxon>
        <taxon>Streptosporangiales</taxon>
        <taxon>Nocardiopsidaceae</taxon>
        <taxon>Actinorugispora</taxon>
    </lineage>
</organism>
<dbReference type="PROSITE" id="PS51257">
    <property type="entry name" value="PROKAR_LIPOPROTEIN"/>
    <property type="match status" value="1"/>
</dbReference>
<gene>
    <name evidence="3" type="ORF">EV190_11114</name>
</gene>
<evidence type="ECO:0000259" key="2">
    <source>
        <dbReference type="Pfam" id="PF13349"/>
    </source>
</evidence>
<dbReference type="PANTHER" id="PTHR34094:SF1">
    <property type="entry name" value="PROTEIN FAM185A"/>
    <property type="match status" value="1"/>
</dbReference>
<dbReference type="RefSeq" id="WP_133742083.1">
    <property type="nucleotide sequence ID" value="NZ_SNYN01000011.1"/>
</dbReference>
<dbReference type="Pfam" id="PF13349">
    <property type="entry name" value="DUF4097"/>
    <property type="match status" value="1"/>
</dbReference>
<evidence type="ECO:0000313" key="3">
    <source>
        <dbReference type="EMBL" id="TDQ51410.1"/>
    </source>
</evidence>
<keyword evidence="4" id="KW-1185">Reference proteome</keyword>
<accession>A0A4R6UVP0</accession>
<dbReference type="PANTHER" id="PTHR34094">
    <property type="match status" value="1"/>
</dbReference>
<dbReference type="AlphaFoldDB" id="A0A4R6UVP0"/>